<dbReference type="HOGENOM" id="CLU_018697_4_1_1"/>
<dbReference type="PROSITE" id="PS01278">
    <property type="entry name" value="MTTASE_RADICAL"/>
    <property type="match status" value="1"/>
</dbReference>
<evidence type="ECO:0000256" key="8">
    <source>
        <dbReference type="ARBA" id="ARBA00022694"/>
    </source>
</evidence>
<evidence type="ECO:0000256" key="7">
    <source>
        <dbReference type="ARBA" id="ARBA00022692"/>
    </source>
</evidence>
<dbReference type="STRING" id="7260.B4NQ57"/>
<keyword evidence="9 15" id="KW-0479">Metal-binding</keyword>
<dbReference type="GO" id="GO:0046872">
    <property type="term" value="F:metal ion binding"/>
    <property type="evidence" value="ECO:0007669"/>
    <property type="project" value="UniProtKB-UniRule"/>
</dbReference>
<dbReference type="EMBL" id="CH964291">
    <property type="protein sequence ID" value="EDW86282.1"/>
    <property type="molecule type" value="Genomic_DNA"/>
</dbReference>
<sequence>MIEQDLPGQYIDDIEDLISPDDIKPRERYENKKNVTVRAKKQKQRSQIKIKPDEEVDDAKTLRAPIHESVIPGTQKVYIKTWGCAHNNSDSEYMAGQLASYGYQLCSGKDEADLWLLNSCTVKNPSEDTFRNEIESGMQNGKHVVVAGCVPQGGPKSEYLRGLSVIGVQQIDRVVEVVEETLKGHSVRLLQNKKVNGRRVAGASLALPKVRKNPLVEIISINTGCLNQCTYCKTKHARGDLASYPPEEIVERARQSFAEGCCEIWLTSEDTGAYGRDIGSSLPELLWQLVEVIPEHCMLRVGMTNPPYILEHLEEVAKVLQHPRVYSFLHVPVQSGSDSVLGEMKREYCRKDFEHVVDFLRARVPGLTIATDIICGFPTETEADFEETMTLCEKYRFPSLFINQFFPRPGTPAAKMERIPANLVKKRTKRLTDLFYTYEPYAGRVGEVYAVLVTEISHDKLHYVGHNKSYEQILLPMRKNLLGTRVHVRITSVSKFSMMGDILDDESEWRRCDRKQEDKQQKQQITENLKESRWQKLHHPYLGIALVIGTLAYIIHLLMRVIFSSTLLNE</sequence>
<dbReference type="SMART" id="SM00729">
    <property type="entry name" value="Elp3"/>
    <property type="match status" value="1"/>
</dbReference>
<feature type="domain" description="Radical SAM core" evidence="19">
    <location>
        <begin position="211"/>
        <end position="444"/>
    </location>
</feature>
<dbReference type="InParanoid" id="B4NQ57"/>
<evidence type="ECO:0000256" key="10">
    <source>
        <dbReference type="ARBA" id="ARBA00022989"/>
    </source>
</evidence>
<comment type="cofactor">
    <cofactor evidence="15">
        <name>[4Fe-4S] cluster</name>
        <dbReference type="ChEBI" id="CHEBI:49883"/>
    </cofactor>
    <text evidence="15">Binds 1 or 2 [4Fe-4S] cluster. One cluster is coordinated with 3 cysteines and an exchangeable S-adenosyl-L-methionine.</text>
</comment>
<keyword evidence="10 15" id="KW-1133">Transmembrane helix</keyword>
<dbReference type="InterPro" id="IPR006638">
    <property type="entry name" value="Elp3/MiaA/NifB-like_rSAM"/>
</dbReference>
<reference evidence="20 21" key="1">
    <citation type="journal article" date="2007" name="Nature">
        <title>Evolution of genes and genomes on the Drosophila phylogeny.</title>
        <authorList>
            <consortium name="Drosophila 12 Genomes Consortium"/>
            <person name="Clark A.G."/>
            <person name="Eisen M.B."/>
            <person name="Smith D.R."/>
            <person name="Bergman C.M."/>
            <person name="Oliver B."/>
            <person name="Markow T.A."/>
            <person name="Kaufman T.C."/>
            <person name="Kellis M."/>
            <person name="Gelbart W."/>
            <person name="Iyer V.N."/>
            <person name="Pollard D.A."/>
            <person name="Sackton T.B."/>
            <person name="Larracuente A.M."/>
            <person name="Singh N.D."/>
            <person name="Abad J.P."/>
            <person name="Abt D.N."/>
            <person name="Adryan B."/>
            <person name="Aguade M."/>
            <person name="Akashi H."/>
            <person name="Anderson W.W."/>
            <person name="Aquadro C.F."/>
            <person name="Ardell D.H."/>
            <person name="Arguello R."/>
            <person name="Artieri C.G."/>
            <person name="Barbash D.A."/>
            <person name="Barker D."/>
            <person name="Barsanti P."/>
            <person name="Batterham P."/>
            <person name="Batzoglou S."/>
            <person name="Begun D."/>
            <person name="Bhutkar A."/>
            <person name="Blanco E."/>
            <person name="Bosak S.A."/>
            <person name="Bradley R.K."/>
            <person name="Brand A.D."/>
            <person name="Brent M.R."/>
            <person name="Brooks A.N."/>
            <person name="Brown R.H."/>
            <person name="Butlin R.K."/>
            <person name="Caggese C."/>
            <person name="Calvi B.R."/>
            <person name="Bernardo de Carvalho A."/>
            <person name="Caspi A."/>
            <person name="Castrezana S."/>
            <person name="Celniker S.E."/>
            <person name="Chang J.L."/>
            <person name="Chapple C."/>
            <person name="Chatterji S."/>
            <person name="Chinwalla A."/>
            <person name="Civetta A."/>
            <person name="Clifton S.W."/>
            <person name="Comeron J.M."/>
            <person name="Costello J.C."/>
            <person name="Coyne J.A."/>
            <person name="Daub J."/>
            <person name="David R.G."/>
            <person name="Delcher A.L."/>
            <person name="Delehaunty K."/>
            <person name="Do C.B."/>
            <person name="Ebling H."/>
            <person name="Edwards K."/>
            <person name="Eickbush T."/>
            <person name="Evans J.D."/>
            <person name="Filipski A."/>
            <person name="Findeiss S."/>
            <person name="Freyhult E."/>
            <person name="Fulton L."/>
            <person name="Fulton R."/>
            <person name="Garcia A.C."/>
            <person name="Gardiner A."/>
            <person name="Garfield D.A."/>
            <person name="Garvin B.E."/>
            <person name="Gibson G."/>
            <person name="Gilbert D."/>
            <person name="Gnerre S."/>
            <person name="Godfrey J."/>
            <person name="Good R."/>
            <person name="Gotea V."/>
            <person name="Gravely B."/>
            <person name="Greenberg A.J."/>
            <person name="Griffiths-Jones S."/>
            <person name="Gross S."/>
            <person name="Guigo R."/>
            <person name="Gustafson E.A."/>
            <person name="Haerty W."/>
            <person name="Hahn M.W."/>
            <person name="Halligan D.L."/>
            <person name="Halpern A.L."/>
            <person name="Halter G.M."/>
            <person name="Han M.V."/>
            <person name="Heger A."/>
            <person name="Hillier L."/>
            <person name="Hinrichs A.S."/>
            <person name="Holmes I."/>
            <person name="Hoskins R.A."/>
            <person name="Hubisz M.J."/>
            <person name="Hultmark D."/>
            <person name="Huntley M.A."/>
            <person name="Jaffe D.B."/>
            <person name="Jagadeeshan S."/>
            <person name="Jeck W.R."/>
            <person name="Johnson J."/>
            <person name="Jones C.D."/>
            <person name="Jordan W.C."/>
            <person name="Karpen G.H."/>
            <person name="Kataoka E."/>
            <person name="Keightley P.D."/>
            <person name="Kheradpour P."/>
            <person name="Kirkness E.F."/>
            <person name="Koerich L.B."/>
            <person name="Kristiansen K."/>
            <person name="Kudrna D."/>
            <person name="Kulathinal R.J."/>
            <person name="Kumar S."/>
            <person name="Kwok R."/>
            <person name="Lander E."/>
            <person name="Langley C.H."/>
            <person name="Lapoint R."/>
            <person name="Lazzaro B.P."/>
            <person name="Lee S.J."/>
            <person name="Levesque L."/>
            <person name="Li R."/>
            <person name="Lin C.F."/>
            <person name="Lin M.F."/>
            <person name="Lindblad-Toh K."/>
            <person name="Llopart A."/>
            <person name="Long M."/>
            <person name="Low L."/>
            <person name="Lozovsky E."/>
            <person name="Lu J."/>
            <person name="Luo M."/>
            <person name="Machado C.A."/>
            <person name="Makalowski W."/>
            <person name="Marzo M."/>
            <person name="Matsuda M."/>
            <person name="Matzkin L."/>
            <person name="McAllister B."/>
            <person name="McBride C.S."/>
            <person name="McKernan B."/>
            <person name="McKernan K."/>
            <person name="Mendez-Lago M."/>
            <person name="Minx P."/>
            <person name="Mollenhauer M.U."/>
            <person name="Montooth K."/>
            <person name="Mount S.M."/>
            <person name="Mu X."/>
            <person name="Myers E."/>
            <person name="Negre B."/>
            <person name="Newfeld S."/>
            <person name="Nielsen R."/>
            <person name="Noor M.A."/>
            <person name="O'Grady P."/>
            <person name="Pachter L."/>
            <person name="Papaceit M."/>
            <person name="Parisi M.J."/>
            <person name="Parisi M."/>
            <person name="Parts L."/>
            <person name="Pedersen J.S."/>
            <person name="Pesole G."/>
            <person name="Phillippy A.M."/>
            <person name="Ponting C.P."/>
            <person name="Pop M."/>
            <person name="Porcelli D."/>
            <person name="Powell J.R."/>
            <person name="Prohaska S."/>
            <person name="Pruitt K."/>
            <person name="Puig M."/>
            <person name="Quesneville H."/>
            <person name="Ram K.R."/>
            <person name="Rand D."/>
            <person name="Rasmussen M.D."/>
            <person name="Reed L.K."/>
            <person name="Reenan R."/>
            <person name="Reily A."/>
            <person name="Remington K.A."/>
            <person name="Rieger T.T."/>
            <person name="Ritchie M.G."/>
            <person name="Robin C."/>
            <person name="Rogers Y.H."/>
            <person name="Rohde C."/>
            <person name="Rozas J."/>
            <person name="Rubenfield M.J."/>
            <person name="Ruiz A."/>
            <person name="Russo S."/>
            <person name="Salzberg S.L."/>
            <person name="Sanchez-Gracia A."/>
            <person name="Saranga D.J."/>
            <person name="Sato H."/>
            <person name="Schaeffer S.W."/>
            <person name="Schatz M.C."/>
            <person name="Schlenke T."/>
            <person name="Schwartz R."/>
            <person name="Segarra C."/>
            <person name="Singh R.S."/>
            <person name="Sirot L."/>
            <person name="Sirota M."/>
            <person name="Sisneros N.B."/>
            <person name="Smith C.D."/>
            <person name="Smith T.F."/>
            <person name="Spieth J."/>
            <person name="Stage D.E."/>
            <person name="Stark A."/>
            <person name="Stephan W."/>
            <person name="Strausberg R.L."/>
            <person name="Strempel S."/>
            <person name="Sturgill D."/>
            <person name="Sutton G."/>
            <person name="Sutton G.G."/>
            <person name="Tao W."/>
            <person name="Teichmann S."/>
            <person name="Tobari Y.N."/>
            <person name="Tomimura Y."/>
            <person name="Tsolas J.M."/>
            <person name="Valente V.L."/>
            <person name="Venter E."/>
            <person name="Venter J.C."/>
            <person name="Vicario S."/>
            <person name="Vieira F.G."/>
            <person name="Vilella A.J."/>
            <person name="Villasante A."/>
            <person name="Walenz B."/>
            <person name="Wang J."/>
            <person name="Wasserman M."/>
            <person name="Watts T."/>
            <person name="Wilson D."/>
            <person name="Wilson R.K."/>
            <person name="Wing R.A."/>
            <person name="Wolfner M.F."/>
            <person name="Wong A."/>
            <person name="Wong G.K."/>
            <person name="Wu C.I."/>
            <person name="Wu G."/>
            <person name="Yamamoto D."/>
            <person name="Yang H.P."/>
            <person name="Yang S.P."/>
            <person name="Yorke J.A."/>
            <person name="Yoshida K."/>
            <person name="Zdobnov E."/>
            <person name="Zhang P."/>
            <person name="Zhang Y."/>
            <person name="Zimin A.V."/>
            <person name="Baldwin J."/>
            <person name="Abdouelleil A."/>
            <person name="Abdulkadir J."/>
            <person name="Abebe A."/>
            <person name="Abera B."/>
            <person name="Abreu J."/>
            <person name="Acer S.C."/>
            <person name="Aftuck L."/>
            <person name="Alexander A."/>
            <person name="An P."/>
            <person name="Anderson E."/>
            <person name="Anderson S."/>
            <person name="Arachi H."/>
            <person name="Azer M."/>
            <person name="Bachantsang P."/>
            <person name="Barry A."/>
            <person name="Bayul T."/>
            <person name="Berlin A."/>
            <person name="Bessette D."/>
            <person name="Bloom T."/>
            <person name="Blye J."/>
            <person name="Boguslavskiy L."/>
            <person name="Bonnet C."/>
            <person name="Boukhgalter B."/>
            <person name="Bourzgui I."/>
            <person name="Brown A."/>
            <person name="Cahill P."/>
            <person name="Channer S."/>
            <person name="Cheshatsang Y."/>
            <person name="Chuda L."/>
            <person name="Citroen M."/>
            <person name="Collymore A."/>
            <person name="Cooke P."/>
            <person name="Costello M."/>
            <person name="D'Aco K."/>
            <person name="Daza R."/>
            <person name="De Haan G."/>
            <person name="DeGray S."/>
            <person name="DeMaso C."/>
            <person name="Dhargay N."/>
            <person name="Dooley K."/>
            <person name="Dooley E."/>
            <person name="Doricent M."/>
            <person name="Dorje P."/>
            <person name="Dorjee K."/>
            <person name="Dupes A."/>
            <person name="Elong R."/>
            <person name="Falk J."/>
            <person name="Farina A."/>
            <person name="Faro S."/>
            <person name="Ferguson D."/>
            <person name="Fisher S."/>
            <person name="Foley C.D."/>
            <person name="Franke A."/>
            <person name="Friedrich D."/>
            <person name="Gadbois L."/>
            <person name="Gearin G."/>
            <person name="Gearin C.R."/>
            <person name="Giannoukos G."/>
            <person name="Goode T."/>
            <person name="Graham J."/>
            <person name="Grandbois E."/>
            <person name="Grewal S."/>
            <person name="Gyaltsen K."/>
            <person name="Hafez N."/>
            <person name="Hagos B."/>
            <person name="Hall J."/>
            <person name="Henson C."/>
            <person name="Hollinger A."/>
            <person name="Honan T."/>
            <person name="Huard M.D."/>
            <person name="Hughes L."/>
            <person name="Hurhula B."/>
            <person name="Husby M.E."/>
            <person name="Kamat A."/>
            <person name="Kanga B."/>
            <person name="Kashin S."/>
            <person name="Khazanovich D."/>
            <person name="Kisner P."/>
            <person name="Lance K."/>
            <person name="Lara M."/>
            <person name="Lee W."/>
            <person name="Lennon N."/>
            <person name="Letendre F."/>
            <person name="LeVine R."/>
            <person name="Lipovsky A."/>
            <person name="Liu X."/>
            <person name="Liu J."/>
            <person name="Liu S."/>
            <person name="Lokyitsang T."/>
            <person name="Lokyitsang Y."/>
            <person name="Lubonja R."/>
            <person name="Lui A."/>
            <person name="MacDonald P."/>
            <person name="Magnisalis V."/>
            <person name="Maru K."/>
            <person name="Matthews C."/>
            <person name="McCusker W."/>
            <person name="McDonough S."/>
            <person name="Mehta T."/>
            <person name="Meldrim J."/>
            <person name="Meneus L."/>
            <person name="Mihai O."/>
            <person name="Mihalev A."/>
            <person name="Mihova T."/>
            <person name="Mittelman R."/>
            <person name="Mlenga V."/>
            <person name="Montmayeur A."/>
            <person name="Mulrain L."/>
            <person name="Navidi A."/>
            <person name="Naylor J."/>
            <person name="Negash T."/>
            <person name="Nguyen T."/>
            <person name="Nguyen N."/>
            <person name="Nicol R."/>
            <person name="Norbu C."/>
            <person name="Norbu N."/>
            <person name="Novod N."/>
            <person name="O'Neill B."/>
            <person name="Osman S."/>
            <person name="Markiewicz E."/>
            <person name="Oyono O.L."/>
            <person name="Patti C."/>
            <person name="Phunkhang P."/>
            <person name="Pierre F."/>
            <person name="Priest M."/>
            <person name="Raghuraman S."/>
            <person name="Rege F."/>
            <person name="Reyes R."/>
            <person name="Rise C."/>
            <person name="Rogov P."/>
            <person name="Ross K."/>
            <person name="Ryan E."/>
            <person name="Settipalli S."/>
            <person name="Shea T."/>
            <person name="Sherpa N."/>
            <person name="Shi L."/>
            <person name="Shih D."/>
            <person name="Sparrow T."/>
            <person name="Spaulding J."/>
            <person name="Stalker J."/>
            <person name="Stange-Thomann N."/>
            <person name="Stavropoulos S."/>
            <person name="Stone C."/>
            <person name="Strader C."/>
            <person name="Tesfaye S."/>
            <person name="Thomson T."/>
            <person name="Thoulutsang Y."/>
            <person name="Thoulutsang D."/>
            <person name="Topham K."/>
            <person name="Topping I."/>
            <person name="Tsamla T."/>
            <person name="Vassiliev H."/>
            <person name="Vo A."/>
            <person name="Wangchuk T."/>
            <person name="Wangdi T."/>
            <person name="Weiand M."/>
            <person name="Wilkinson J."/>
            <person name="Wilson A."/>
            <person name="Yadav S."/>
            <person name="Young G."/>
            <person name="Yu Q."/>
            <person name="Zembek L."/>
            <person name="Zhong D."/>
            <person name="Zimmer A."/>
            <person name="Zwirko Z."/>
            <person name="Jaffe D.B."/>
            <person name="Alvarez P."/>
            <person name="Brockman W."/>
            <person name="Butler J."/>
            <person name="Chin C."/>
            <person name="Gnerre S."/>
            <person name="Grabherr M."/>
            <person name="Kleber M."/>
            <person name="Mauceli E."/>
            <person name="MacCallum I."/>
        </authorList>
    </citation>
    <scope>NUCLEOTIDE SEQUENCE [LARGE SCALE GENOMIC DNA]</scope>
    <source>
        <strain evidence="21">Tucson 14030-0811.24</strain>
    </source>
</reference>
<dbReference type="Gene3D" id="3.40.50.12160">
    <property type="entry name" value="Methylthiotransferase, N-terminal domain"/>
    <property type="match status" value="1"/>
</dbReference>
<keyword evidence="12 15" id="KW-0411">Iron-sulfur</keyword>
<dbReference type="NCBIfam" id="TIGR01578">
    <property type="entry name" value="MiaB-like-B"/>
    <property type="match status" value="1"/>
</dbReference>
<dbReference type="FunFam" id="3.40.50.12160:FF:000005">
    <property type="entry name" value="threonylcarbamoyladenosine tRNA methylthiotransferase isoform X1"/>
    <property type="match status" value="1"/>
</dbReference>
<dbReference type="NCBIfam" id="TIGR00089">
    <property type="entry name" value="MiaB/RimO family radical SAM methylthiotransferase"/>
    <property type="match status" value="1"/>
</dbReference>
<evidence type="ECO:0000256" key="6">
    <source>
        <dbReference type="ARBA" id="ARBA00022691"/>
    </source>
</evidence>
<dbReference type="GO" id="GO:0051539">
    <property type="term" value="F:4 iron, 4 sulfur cluster binding"/>
    <property type="evidence" value="ECO:0007669"/>
    <property type="project" value="UniProtKB-UniRule"/>
</dbReference>
<evidence type="ECO:0000313" key="21">
    <source>
        <dbReference type="Proteomes" id="UP000007798"/>
    </source>
</evidence>
<evidence type="ECO:0000256" key="1">
    <source>
        <dbReference type="ARBA" id="ARBA00002399"/>
    </source>
</evidence>
<evidence type="ECO:0000256" key="9">
    <source>
        <dbReference type="ARBA" id="ARBA00022723"/>
    </source>
</evidence>
<dbReference type="CDD" id="cd01335">
    <property type="entry name" value="Radical_SAM"/>
    <property type="match status" value="1"/>
</dbReference>
<keyword evidence="5 15" id="KW-0808">Transferase</keyword>
<organism evidence="20 21">
    <name type="scientific">Drosophila willistoni</name>
    <name type="common">Fruit fly</name>
    <dbReference type="NCBI Taxonomy" id="7260"/>
    <lineage>
        <taxon>Eukaryota</taxon>
        <taxon>Metazoa</taxon>
        <taxon>Ecdysozoa</taxon>
        <taxon>Arthropoda</taxon>
        <taxon>Hexapoda</taxon>
        <taxon>Insecta</taxon>
        <taxon>Pterygota</taxon>
        <taxon>Neoptera</taxon>
        <taxon>Endopterygota</taxon>
        <taxon>Diptera</taxon>
        <taxon>Brachycera</taxon>
        <taxon>Muscomorpha</taxon>
        <taxon>Ephydroidea</taxon>
        <taxon>Drosophilidae</taxon>
        <taxon>Drosophila</taxon>
        <taxon>Sophophora</taxon>
    </lineage>
</organism>
<feature type="domain" description="TRAM" evidence="17">
    <location>
        <begin position="442"/>
        <end position="504"/>
    </location>
</feature>
<evidence type="ECO:0000256" key="2">
    <source>
        <dbReference type="ARBA" id="ARBA00004167"/>
    </source>
</evidence>
<keyword evidence="11 15" id="KW-0408">Iron</keyword>
<dbReference type="SFLD" id="SFLDG01082">
    <property type="entry name" value="B12-binding_domain_containing"/>
    <property type="match status" value="1"/>
</dbReference>
<gene>
    <name evidence="20" type="primary">Dwil\GK17257</name>
    <name evidence="20" type="ORF">Dwil_GK17257</name>
</gene>
<evidence type="ECO:0000259" key="17">
    <source>
        <dbReference type="PROSITE" id="PS50926"/>
    </source>
</evidence>
<dbReference type="SMR" id="B4NQ57"/>
<dbReference type="PROSITE" id="PS51918">
    <property type="entry name" value="RADICAL_SAM"/>
    <property type="match status" value="1"/>
</dbReference>
<evidence type="ECO:0000256" key="11">
    <source>
        <dbReference type="ARBA" id="ARBA00023004"/>
    </source>
</evidence>
<comment type="function">
    <text evidence="1 15">Catalyzes the methylthiolation of N6-threonylcarbamoyladenosine (t(6)A), leading to the formation of 2-methylthio-N6-threonylcarbamoyladenosine (ms(2)t(6)A) at position 37 in tRNAs that read codons beginning with adenine.</text>
</comment>
<dbReference type="EC" id="2.8.4.5" evidence="15"/>
<keyword evidence="4 15" id="KW-0004">4Fe-4S</keyword>
<dbReference type="Gene3D" id="3.80.30.20">
    <property type="entry name" value="tm_1862 like domain"/>
    <property type="match status" value="1"/>
</dbReference>
<dbReference type="GO" id="GO:0005789">
    <property type="term" value="C:endoplasmic reticulum membrane"/>
    <property type="evidence" value="ECO:0007669"/>
    <property type="project" value="UniProtKB-SubCell"/>
</dbReference>
<dbReference type="SFLD" id="SFLDS00029">
    <property type="entry name" value="Radical_SAM"/>
    <property type="match status" value="1"/>
</dbReference>
<evidence type="ECO:0000256" key="15">
    <source>
        <dbReference type="RuleBase" id="RU368081"/>
    </source>
</evidence>
<keyword evidence="15" id="KW-0256">Endoplasmic reticulum</keyword>
<proteinExistence type="inferred from homology"/>
<dbReference type="InterPro" id="IPR020612">
    <property type="entry name" value="Methylthiotransferase_CS"/>
</dbReference>
<dbReference type="OrthoDB" id="1730074at2759"/>
<dbReference type="Pfam" id="PF00919">
    <property type="entry name" value="UPF0004"/>
    <property type="match status" value="1"/>
</dbReference>
<comment type="catalytic activity">
    <reaction evidence="14 15">
        <text>N(6)-L-threonylcarbamoyladenosine(37) in tRNA + (sulfur carrier)-SH + AH2 + 2 S-adenosyl-L-methionine = 2-methylsulfanyl-N(6)-L-threonylcarbamoyladenosine(37) in tRNA + (sulfur carrier)-H + 5'-deoxyadenosine + L-methionine + A + S-adenosyl-L-homocysteine + 2 H(+)</text>
        <dbReference type="Rhea" id="RHEA:37075"/>
        <dbReference type="Rhea" id="RHEA-COMP:10163"/>
        <dbReference type="Rhea" id="RHEA-COMP:11092"/>
        <dbReference type="Rhea" id="RHEA-COMP:14737"/>
        <dbReference type="Rhea" id="RHEA-COMP:14739"/>
        <dbReference type="ChEBI" id="CHEBI:13193"/>
        <dbReference type="ChEBI" id="CHEBI:15378"/>
        <dbReference type="ChEBI" id="CHEBI:17319"/>
        <dbReference type="ChEBI" id="CHEBI:17499"/>
        <dbReference type="ChEBI" id="CHEBI:29917"/>
        <dbReference type="ChEBI" id="CHEBI:57844"/>
        <dbReference type="ChEBI" id="CHEBI:57856"/>
        <dbReference type="ChEBI" id="CHEBI:59789"/>
        <dbReference type="ChEBI" id="CHEBI:64428"/>
        <dbReference type="ChEBI" id="CHEBI:74418"/>
        <dbReference type="ChEBI" id="CHEBI:74420"/>
        <dbReference type="EC" id="2.8.4.5"/>
    </reaction>
</comment>
<evidence type="ECO:0000256" key="5">
    <source>
        <dbReference type="ARBA" id="ARBA00022679"/>
    </source>
</evidence>
<keyword evidence="7 15" id="KW-0812">Transmembrane</keyword>
<dbReference type="InterPro" id="IPR007197">
    <property type="entry name" value="rSAM"/>
</dbReference>
<evidence type="ECO:0000256" key="14">
    <source>
        <dbReference type="ARBA" id="ARBA00051661"/>
    </source>
</evidence>
<dbReference type="PANTHER" id="PTHR11918:SF45">
    <property type="entry name" value="THREONYLCARBAMOYLADENOSINE TRNA METHYLTHIOTRANSFERASE"/>
    <property type="match status" value="1"/>
</dbReference>
<feature type="compositionally biased region" description="Basic and acidic residues" evidence="16">
    <location>
        <begin position="21"/>
        <end position="33"/>
    </location>
</feature>
<dbReference type="InterPro" id="IPR002792">
    <property type="entry name" value="TRAM_dom"/>
</dbReference>
<keyword evidence="6 15" id="KW-0949">S-adenosyl-L-methionine</keyword>
<name>B4NQ57_DROWI</name>
<feature type="domain" description="MTTase N-terminal" evidence="18">
    <location>
        <begin position="75"/>
        <end position="183"/>
    </location>
</feature>
<dbReference type="FunCoup" id="B4NQ57">
    <property type="interactions" value="2034"/>
</dbReference>
<dbReference type="Pfam" id="PF04055">
    <property type="entry name" value="Radical_SAM"/>
    <property type="match status" value="1"/>
</dbReference>
<evidence type="ECO:0000259" key="19">
    <source>
        <dbReference type="PROSITE" id="PS51918"/>
    </source>
</evidence>
<dbReference type="GO" id="GO:0035598">
    <property type="term" value="F:tRNA (N(6)-L-threonylcarbamoyladenosine(37)-C(2))-methylthiotransferase activity"/>
    <property type="evidence" value="ECO:0007669"/>
    <property type="project" value="UniProtKB-UniRule"/>
</dbReference>
<dbReference type="InterPro" id="IPR058240">
    <property type="entry name" value="rSAM_sf"/>
</dbReference>
<feature type="region of interest" description="Disordered" evidence="16">
    <location>
        <begin position="21"/>
        <end position="45"/>
    </location>
</feature>
<dbReference type="InterPro" id="IPR013848">
    <property type="entry name" value="Methylthiotransferase_N"/>
</dbReference>
<dbReference type="eggNOG" id="KOG4355">
    <property type="taxonomic scope" value="Eukaryota"/>
</dbReference>
<dbReference type="PhylomeDB" id="B4NQ57"/>
<feature type="transmembrane region" description="Helical" evidence="15">
    <location>
        <begin position="541"/>
        <end position="563"/>
    </location>
</feature>
<keyword evidence="13 15" id="KW-0472">Membrane</keyword>
<dbReference type="PROSITE" id="PS51449">
    <property type="entry name" value="MTTASE_N"/>
    <property type="match status" value="1"/>
</dbReference>
<protein>
    <recommendedName>
        <fullName evidence="15">tRNA-t(6)A37 methylthiotransferase</fullName>
        <ecNumber evidence="15">2.8.4.5</ecNumber>
    </recommendedName>
</protein>
<evidence type="ECO:0000256" key="16">
    <source>
        <dbReference type="SAM" id="MobiDB-lite"/>
    </source>
</evidence>
<dbReference type="InterPro" id="IPR038135">
    <property type="entry name" value="Methylthiotransferase_N_sf"/>
</dbReference>
<dbReference type="InterPro" id="IPR005839">
    <property type="entry name" value="Methylthiotransferase"/>
</dbReference>
<evidence type="ECO:0000256" key="3">
    <source>
        <dbReference type="ARBA" id="ARBA00008616"/>
    </source>
</evidence>
<dbReference type="OMA" id="HYAYPTG"/>
<keyword evidence="21" id="KW-1185">Reference proteome</keyword>
<accession>B4NQ57</accession>
<dbReference type="FunFam" id="3.80.30.20:FF:000002">
    <property type="entry name" value="threonylcarbamoyladenosine tRNA methylthiotransferase isoform X2"/>
    <property type="match status" value="1"/>
</dbReference>
<dbReference type="AlphaFoldDB" id="B4NQ57"/>
<dbReference type="Proteomes" id="UP000007798">
    <property type="component" value="Unassembled WGS sequence"/>
</dbReference>
<evidence type="ECO:0000256" key="13">
    <source>
        <dbReference type="ARBA" id="ARBA00023136"/>
    </source>
</evidence>
<evidence type="ECO:0000256" key="4">
    <source>
        <dbReference type="ARBA" id="ARBA00022485"/>
    </source>
</evidence>
<keyword evidence="8 15" id="KW-0819">tRNA processing</keyword>
<comment type="similarity">
    <text evidence="3 15">Belongs to the methylthiotransferase family. CDKAL1 subfamily.</text>
</comment>
<dbReference type="SUPFAM" id="SSF102114">
    <property type="entry name" value="Radical SAM enzymes"/>
    <property type="match status" value="1"/>
</dbReference>
<dbReference type="InterPro" id="IPR023404">
    <property type="entry name" value="rSAM_horseshoe"/>
</dbReference>
<dbReference type="PANTHER" id="PTHR11918">
    <property type="entry name" value="RADICAL SAM PROTEINS"/>
    <property type="match status" value="1"/>
</dbReference>
<dbReference type="KEGG" id="dwi:6653064"/>
<comment type="subcellular location">
    <subcellularLocation>
        <location evidence="15">Endoplasmic reticulum membrane</location>
        <topology evidence="15">Single-pass membrane protein</topology>
    </subcellularLocation>
    <subcellularLocation>
        <location evidence="2">Membrane</location>
        <topology evidence="2">Single-pass membrane protein</topology>
    </subcellularLocation>
</comment>
<evidence type="ECO:0000313" key="20">
    <source>
        <dbReference type="EMBL" id="EDW86282.1"/>
    </source>
</evidence>
<dbReference type="InterPro" id="IPR006466">
    <property type="entry name" value="MiaB-like_arc_euk"/>
</dbReference>
<evidence type="ECO:0000259" key="18">
    <source>
        <dbReference type="PROSITE" id="PS51449"/>
    </source>
</evidence>
<dbReference type="PROSITE" id="PS50926">
    <property type="entry name" value="TRAM"/>
    <property type="match status" value="1"/>
</dbReference>
<evidence type="ECO:0000256" key="12">
    <source>
        <dbReference type="ARBA" id="ARBA00023014"/>
    </source>
</evidence>